<dbReference type="InterPro" id="IPR003959">
    <property type="entry name" value="ATPase_AAA_core"/>
</dbReference>
<dbReference type="InterPro" id="IPR036628">
    <property type="entry name" value="Clp_N_dom_sf"/>
</dbReference>
<comment type="function">
    <text evidence="13">Part of a stress-induced multi-chaperone system, it is involved in the recovery of the cell from heat-induced damage, in cooperation with DnaK, DnaJ and GrpE.</text>
</comment>
<dbReference type="CDD" id="cd19499">
    <property type="entry name" value="RecA-like_ClpB_Hsp104-like"/>
    <property type="match status" value="1"/>
</dbReference>
<dbReference type="Gene3D" id="1.10.8.60">
    <property type="match status" value="1"/>
</dbReference>
<keyword evidence="4 11" id="KW-0677">Repeat</keyword>
<feature type="domain" description="Clp R" evidence="14">
    <location>
        <begin position="1"/>
        <end position="146"/>
    </location>
</feature>
<dbReference type="Pfam" id="PF07724">
    <property type="entry name" value="AAA_2"/>
    <property type="match status" value="1"/>
</dbReference>
<evidence type="ECO:0000256" key="9">
    <source>
        <dbReference type="ARBA" id="ARBA00023186"/>
    </source>
</evidence>
<gene>
    <name evidence="13 15" type="primary">clpB</name>
    <name evidence="15" type="ORF">GOSPT_137_00020</name>
</gene>
<evidence type="ECO:0000259" key="14">
    <source>
        <dbReference type="PROSITE" id="PS51903"/>
    </source>
</evidence>
<dbReference type="GO" id="GO:0042026">
    <property type="term" value="P:protein refolding"/>
    <property type="evidence" value="ECO:0007669"/>
    <property type="project" value="UniProtKB-UniRule"/>
</dbReference>
<keyword evidence="7 13" id="KW-0346">Stress response</keyword>
<evidence type="ECO:0000313" key="15">
    <source>
        <dbReference type="EMBL" id="GAB41581.1"/>
    </source>
</evidence>
<reference evidence="15 16" key="1">
    <citation type="submission" date="2012-02" db="EMBL/GenBank/DDBJ databases">
        <title>Whole genome shotgun sequence of Gordonia sputi NBRC 100414.</title>
        <authorList>
            <person name="Yoshida I."/>
            <person name="Hosoyama A."/>
            <person name="Tsuchikane K."/>
            <person name="Katsumata H."/>
            <person name="Yamazaki S."/>
            <person name="Fujita N."/>
        </authorList>
    </citation>
    <scope>NUCLEOTIDE SEQUENCE [LARGE SCALE GENOMIC DNA]</scope>
    <source>
        <strain evidence="15 16">NBRC 100414</strain>
    </source>
</reference>
<dbReference type="GO" id="GO:0005524">
    <property type="term" value="F:ATP binding"/>
    <property type="evidence" value="ECO:0007669"/>
    <property type="project" value="UniProtKB-UniRule"/>
</dbReference>
<dbReference type="PANTHER" id="PTHR11638">
    <property type="entry name" value="ATP-DEPENDENT CLP PROTEASE"/>
    <property type="match status" value="1"/>
</dbReference>
<dbReference type="InterPro" id="IPR001270">
    <property type="entry name" value="ClpA/B"/>
</dbReference>
<keyword evidence="9 12" id="KW-0143">Chaperone</keyword>
<dbReference type="PANTHER" id="PTHR11638:SF18">
    <property type="entry name" value="HEAT SHOCK PROTEIN 104"/>
    <property type="match status" value="1"/>
</dbReference>
<dbReference type="FunFam" id="3.40.50.300:FF:000120">
    <property type="entry name" value="ATP-dependent chaperone ClpB"/>
    <property type="match status" value="1"/>
</dbReference>
<dbReference type="FunFam" id="3.40.50.300:FF:000025">
    <property type="entry name" value="ATP-dependent Clp protease subunit"/>
    <property type="match status" value="1"/>
</dbReference>
<dbReference type="InterPro" id="IPR041546">
    <property type="entry name" value="ClpA/ClpB_AAA_lid"/>
</dbReference>
<dbReference type="SUPFAM" id="SSF81923">
    <property type="entry name" value="Double Clp-N motif"/>
    <property type="match status" value="1"/>
</dbReference>
<evidence type="ECO:0000256" key="2">
    <source>
        <dbReference type="ARBA" id="ARBA00008675"/>
    </source>
</evidence>
<evidence type="ECO:0000256" key="12">
    <source>
        <dbReference type="RuleBase" id="RU004432"/>
    </source>
</evidence>
<dbReference type="InterPro" id="IPR003593">
    <property type="entry name" value="AAA+_ATPase"/>
</dbReference>
<comment type="subunit">
    <text evidence="13">Homohexamer; The oligomerization is ATP-dependent.</text>
</comment>
<dbReference type="Gene3D" id="1.10.1780.10">
    <property type="entry name" value="Clp, N-terminal domain"/>
    <property type="match status" value="1"/>
</dbReference>
<evidence type="ECO:0000256" key="8">
    <source>
        <dbReference type="ARBA" id="ARBA00023054"/>
    </source>
</evidence>
<name>H5U773_9ACTN</name>
<dbReference type="Proteomes" id="UP000005845">
    <property type="component" value="Unassembled WGS sequence"/>
</dbReference>
<dbReference type="EMBL" id="BAFC01000135">
    <property type="protein sequence ID" value="GAB41581.1"/>
    <property type="molecule type" value="Genomic_DNA"/>
</dbReference>
<dbReference type="CDD" id="cd00009">
    <property type="entry name" value="AAA"/>
    <property type="match status" value="1"/>
</dbReference>
<proteinExistence type="inferred from homology"/>
<protein>
    <recommendedName>
        <fullName evidence="3 13">Chaperone protein ClpB</fullName>
    </recommendedName>
</protein>
<dbReference type="GO" id="GO:0034605">
    <property type="term" value="P:cellular response to heat"/>
    <property type="evidence" value="ECO:0007669"/>
    <property type="project" value="TreeGrafter"/>
</dbReference>
<keyword evidence="16" id="KW-1185">Reference proteome</keyword>
<dbReference type="AlphaFoldDB" id="H5U773"/>
<dbReference type="InterPro" id="IPR004176">
    <property type="entry name" value="Clp_R_N"/>
</dbReference>
<dbReference type="InterPro" id="IPR017730">
    <property type="entry name" value="Chaperonin_ClpB"/>
</dbReference>
<organism evidence="15 16">
    <name type="scientific">Gordonia sputi NBRC 100414</name>
    <dbReference type="NCBI Taxonomy" id="1089453"/>
    <lineage>
        <taxon>Bacteria</taxon>
        <taxon>Bacillati</taxon>
        <taxon>Actinomycetota</taxon>
        <taxon>Actinomycetes</taxon>
        <taxon>Mycobacteriales</taxon>
        <taxon>Gordoniaceae</taxon>
        <taxon>Gordonia</taxon>
    </lineage>
</organism>
<evidence type="ECO:0000256" key="1">
    <source>
        <dbReference type="ARBA" id="ARBA00004496"/>
    </source>
</evidence>
<dbReference type="InterPro" id="IPR019489">
    <property type="entry name" value="Clp_ATPase_C"/>
</dbReference>
<comment type="subunit">
    <text evidence="10">Homohexamer. The oligomerization is ATP-dependent.</text>
</comment>
<dbReference type="FunFam" id="1.10.8.60:FF:000017">
    <property type="entry name" value="ATP-dependent chaperone ClpB"/>
    <property type="match status" value="1"/>
</dbReference>
<evidence type="ECO:0000313" key="16">
    <source>
        <dbReference type="Proteomes" id="UP000005845"/>
    </source>
</evidence>
<dbReference type="RefSeq" id="WP_005209214.1">
    <property type="nucleotide sequence ID" value="NZ_BAFC01000135.1"/>
</dbReference>
<accession>H5U773</accession>
<dbReference type="FunFam" id="3.40.50.300:FF:000010">
    <property type="entry name" value="Chaperone clpB 1, putative"/>
    <property type="match status" value="1"/>
</dbReference>
<dbReference type="SUPFAM" id="SSF52540">
    <property type="entry name" value="P-loop containing nucleoside triphosphate hydrolases"/>
    <property type="match status" value="2"/>
</dbReference>
<dbReference type="eggNOG" id="COG0542">
    <property type="taxonomic scope" value="Bacteria"/>
</dbReference>
<dbReference type="PROSITE" id="PS00871">
    <property type="entry name" value="CLPAB_2"/>
    <property type="match status" value="1"/>
</dbReference>
<dbReference type="GO" id="GO:0005737">
    <property type="term" value="C:cytoplasm"/>
    <property type="evidence" value="ECO:0007669"/>
    <property type="project" value="UniProtKB-SubCell"/>
</dbReference>
<dbReference type="Pfam" id="PF17871">
    <property type="entry name" value="AAA_lid_9"/>
    <property type="match status" value="1"/>
</dbReference>
<keyword evidence="5 12" id="KW-0547">Nucleotide-binding</keyword>
<evidence type="ECO:0000256" key="11">
    <source>
        <dbReference type="PROSITE-ProRule" id="PRU01251"/>
    </source>
</evidence>
<dbReference type="Gene3D" id="3.40.50.300">
    <property type="entry name" value="P-loop containing nucleotide triphosphate hydrolases"/>
    <property type="match status" value="3"/>
</dbReference>
<dbReference type="InterPro" id="IPR050130">
    <property type="entry name" value="ClpA_ClpB"/>
</dbReference>
<comment type="caution">
    <text evidence="15">The sequence shown here is derived from an EMBL/GenBank/DDBJ whole genome shotgun (WGS) entry which is preliminary data.</text>
</comment>
<dbReference type="Pfam" id="PF00004">
    <property type="entry name" value="AAA"/>
    <property type="match status" value="1"/>
</dbReference>
<evidence type="ECO:0000256" key="6">
    <source>
        <dbReference type="ARBA" id="ARBA00022840"/>
    </source>
</evidence>
<evidence type="ECO:0000256" key="4">
    <source>
        <dbReference type="ARBA" id="ARBA00022737"/>
    </source>
</evidence>
<dbReference type="InterPro" id="IPR027417">
    <property type="entry name" value="P-loop_NTPase"/>
</dbReference>
<dbReference type="InterPro" id="IPR018368">
    <property type="entry name" value="ClpA/B_CS1"/>
</dbReference>
<sequence>MDSFTPTTKTQQALSAAVQAAAAAGNPDVRPAHILVALLDQSDGIASPLLKAVGVNPSTIRAQAQAMVDRAPTVSSASAQPQLSRESIAAVTAAQQLATELNDEYVSTEHLVVGLATGDSDVAKLLHDNGATPQALQEAFVAVRGTARVTSEDPESTYQALEKYSTDLTAAAREGKLDPVIGRDSEIRRVVQVLSRRTKNNPVLIGEPGVGKTAIVEGLAQRIVEGDVPESLRNKTVVSLDLGSMVAGAKYRGEFEERLKAVLDEIKGSAGQVITFIDELHTIVGAGATGDSAMDAGNMIKPMLARGELRLVGATTLEEYRKYIEKDAALERRFQQVYVGEPSVEDAIGILRGLKERYEVHHGVRITDSALVAAATLSDRYITSRFLPDKAIDLVDEAASRLRMEIDSRPVEIDEVERVVRRLEVEEVALEKEHDEASKQRLEKLRQELADQKEKLNELSARWQSEKTAIDAVRDTKEKLERLRGEADRAERDGDLGRAAELRYGKIPGLEKELEAAIEKTGTDPDEDVMLQEEVGPDDVAQVVSAWTGIPAGKMLEGETAKLLRMEDELGQRVIGQKDAVVAVSDAVRRARAGVADPNRPLGSFLFLGPTGVGKTELAKALAEFLFDDERAMVRIDMSEYGEKHAVARLVGAPPGYVGYEQGGQLTEAVRRRPYTVVLFDEVEKAHPDVFDILLQVLDEGRLTDGQGRTVDFRNTILILTSNLGSGGDKDQVMAAVRAAFKPEFINRLDDVVIFDALSPEELVSIVDIQLGQLQKRLAQRRLELQVTPKAKEWLAERGFDPLYGARPLRRLVQQAIGDKLARALLAGDVRDGDVVSVDVSADGDGLVVG</sequence>
<comment type="similarity">
    <text evidence="2 12">Belongs to the ClpA/ClpB family.</text>
</comment>
<evidence type="ECO:0000256" key="10">
    <source>
        <dbReference type="ARBA" id="ARBA00026057"/>
    </source>
</evidence>
<dbReference type="InterPro" id="IPR028299">
    <property type="entry name" value="ClpA/B_CS2"/>
</dbReference>
<comment type="subcellular location">
    <subcellularLocation>
        <location evidence="1 13">Cytoplasm</location>
    </subcellularLocation>
</comment>
<evidence type="ECO:0000256" key="5">
    <source>
        <dbReference type="ARBA" id="ARBA00022741"/>
    </source>
</evidence>
<keyword evidence="6 12" id="KW-0067">ATP-binding</keyword>
<evidence type="ECO:0000256" key="7">
    <source>
        <dbReference type="ARBA" id="ARBA00023016"/>
    </source>
</evidence>
<dbReference type="PROSITE" id="PS00870">
    <property type="entry name" value="CLPAB_1"/>
    <property type="match status" value="1"/>
</dbReference>
<dbReference type="PRINTS" id="PR00300">
    <property type="entry name" value="CLPPROTEASEA"/>
</dbReference>
<dbReference type="SMART" id="SM01086">
    <property type="entry name" value="ClpB_D2-small"/>
    <property type="match status" value="1"/>
</dbReference>
<dbReference type="Pfam" id="PF10431">
    <property type="entry name" value="ClpB_D2-small"/>
    <property type="match status" value="1"/>
</dbReference>
<keyword evidence="13" id="KW-0963">Cytoplasm</keyword>
<keyword evidence="8 13" id="KW-0175">Coiled coil</keyword>
<dbReference type="SMART" id="SM00382">
    <property type="entry name" value="AAA"/>
    <property type="match status" value="2"/>
</dbReference>
<dbReference type="PROSITE" id="PS51903">
    <property type="entry name" value="CLP_R"/>
    <property type="match status" value="1"/>
</dbReference>
<evidence type="ECO:0000256" key="13">
    <source>
        <dbReference type="RuleBase" id="RU362034"/>
    </source>
</evidence>
<feature type="coiled-coil region" evidence="13">
    <location>
        <begin position="413"/>
        <end position="493"/>
    </location>
</feature>
<dbReference type="Pfam" id="PF02861">
    <property type="entry name" value="Clp_N"/>
    <property type="match status" value="1"/>
</dbReference>
<dbReference type="NCBIfam" id="TIGR03346">
    <property type="entry name" value="chaperone_ClpB"/>
    <property type="match status" value="1"/>
</dbReference>
<dbReference type="GO" id="GO:0016887">
    <property type="term" value="F:ATP hydrolysis activity"/>
    <property type="evidence" value="ECO:0007669"/>
    <property type="project" value="InterPro"/>
</dbReference>
<evidence type="ECO:0000256" key="3">
    <source>
        <dbReference type="ARBA" id="ARBA00017574"/>
    </source>
</evidence>